<evidence type="ECO:0000259" key="8">
    <source>
        <dbReference type="PROSITE" id="PS50850"/>
    </source>
</evidence>
<evidence type="ECO:0000313" key="10">
    <source>
        <dbReference type="Proteomes" id="UP000038010"/>
    </source>
</evidence>
<evidence type="ECO:0000256" key="6">
    <source>
        <dbReference type="SAM" id="MobiDB-lite"/>
    </source>
</evidence>
<proteinExistence type="predicted"/>
<feature type="transmembrane region" description="Helical" evidence="7">
    <location>
        <begin position="836"/>
        <end position="858"/>
    </location>
</feature>
<feature type="transmembrane region" description="Helical" evidence="7">
    <location>
        <begin position="731"/>
        <end position="752"/>
    </location>
</feature>
<feature type="transmembrane region" description="Helical" evidence="7">
    <location>
        <begin position="178"/>
        <end position="198"/>
    </location>
</feature>
<feature type="transmembrane region" description="Helical" evidence="7">
    <location>
        <begin position="422"/>
        <end position="442"/>
    </location>
</feature>
<evidence type="ECO:0000256" key="7">
    <source>
        <dbReference type="SAM" id="Phobius"/>
    </source>
</evidence>
<dbReference type="Gene3D" id="1.20.1250.20">
    <property type="entry name" value="MFS general substrate transporter like domains"/>
    <property type="match status" value="3"/>
</dbReference>
<feature type="transmembrane region" description="Helical" evidence="7">
    <location>
        <begin position="48"/>
        <end position="69"/>
    </location>
</feature>
<evidence type="ECO:0000256" key="4">
    <source>
        <dbReference type="ARBA" id="ARBA00022989"/>
    </source>
</evidence>
<keyword evidence="4 7" id="KW-1133">Transmembrane helix</keyword>
<dbReference type="RefSeq" id="XP_018004140.1">
    <property type="nucleotide sequence ID" value="XM_018146378.1"/>
</dbReference>
<feature type="transmembrane region" description="Helical" evidence="7">
    <location>
        <begin position="210"/>
        <end position="230"/>
    </location>
</feature>
<keyword evidence="10" id="KW-1185">Reference proteome</keyword>
<dbReference type="InterPro" id="IPR020846">
    <property type="entry name" value="MFS_dom"/>
</dbReference>
<feature type="domain" description="Major facilitator superfamily (MFS) profile" evidence="8">
    <location>
        <begin position="426"/>
        <end position="893"/>
    </location>
</feature>
<reference evidence="9 10" key="1">
    <citation type="submission" date="2015-06" db="EMBL/GenBank/DDBJ databases">
        <title>Draft genome of the ant-associated black yeast Phialophora attae CBS 131958.</title>
        <authorList>
            <person name="Moreno L.F."/>
            <person name="Stielow B.J."/>
            <person name="de Hoog S."/>
            <person name="Vicente V.A."/>
            <person name="Weiss V.A."/>
            <person name="de Vries M."/>
            <person name="Cruz L.M."/>
            <person name="Souza E.M."/>
        </authorList>
    </citation>
    <scope>NUCLEOTIDE SEQUENCE [LARGE SCALE GENOMIC DNA]</scope>
    <source>
        <strain evidence="9 10">CBS 131958</strain>
    </source>
</reference>
<dbReference type="GO" id="GO:0022857">
    <property type="term" value="F:transmembrane transporter activity"/>
    <property type="evidence" value="ECO:0007669"/>
    <property type="project" value="InterPro"/>
</dbReference>
<dbReference type="OrthoDB" id="5086884at2759"/>
<organism evidence="9 10">
    <name type="scientific">Cyphellophora attinorum</name>
    <dbReference type="NCBI Taxonomy" id="1664694"/>
    <lineage>
        <taxon>Eukaryota</taxon>
        <taxon>Fungi</taxon>
        <taxon>Dikarya</taxon>
        <taxon>Ascomycota</taxon>
        <taxon>Pezizomycotina</taxon>
        <taxon>Eurotiomycetes</taxon>
        <taxon>Chaetothyriomycetidae</taxon>
        <taxon>Chaetothyriales</taxon>
        <taxon>Cyphellophoraceae</taxon>
        <taxon>Cyphellophora</taxon>
    </lineage>
</organism>
<evidence type="ECO:0000256" key="1">
    <source>
        <dbReference type="ARBA" id="ARBA00004141"/>
    </source>
</evidence>
<dbReference type="EMBL" id="LFJN01000004">
    <property type="protein sequence ID" value="KPI44177.1"/>
    <property type="molecule type" value="Genomic_DNA"/>
</dbReference>
<feature type="compositionally biased region" description="Basic and acidic residues" evidence="6">
    <location>
        <begin position="23"/>
        <end position="34"/>
    </location>
</feature>
<keyword evidence="2" id="KW-0813">Transport</keyword>
<feature type="transmembrane region" description="Helical" evidence="7">
    <location>
        <begin position="694"/>
        <end position="711"/>
    </location>
</feature>
<feature type="transmembrane region" description="Helical" evidence="7">
    <location>
        <begin position="151"/>
        <end position="169"/>
    </location>
</feature>
<dbReference type="InterPro" id="IPR050930">
    <property type="entry name" value="MFS_Vesicular_Transporter"/>
</dbReference>
<dbReference type="PANTHER" id="PTHR23506:SF37">
    <property type="entry name" value="MAJOR FACILITATOR SUPERFAMILY (MFS) PROFILE DOMAIN-CONTAINING PROTEIN"/>
    <property type="match status" value="1"/>
</dbReference>
<dbReference type="GeneID" id="28738258"/>
<feature type="transmembrane region" description="Helical" evidence="7">
    <location>
        <begin position="536"/>
        <end position="554"/>
    </location>
</feature>
<feature type="transmembrane region" description="Helical" evidence="7">
    <location>
        <begin position="89"/>
        <end position="109"/>
    </location>
</feature>
<keyword evidence="5 7" id="KW-0472">Membrane</keyword>
<dbReference type="InterPro" id="IPR036259">
    <property type="entry name" value="MFS_trans_sf"/>
</dbReference>
<accession>A0A0N1H9E5</accession>
<dbReference type="SUPFAM" id="SSF103473">
    <property type="entry name" value="MFS general substrate transporter"/>
    <property type="match status" value="2"/>
</dbReference>
<evidence type="ECO:0000256" key="2">
    <source>
        <dbReference type="ARBA" id="ARBA00022448"/>
    </source>
</evidence>
<dbReference type="PROSITE" id="PS50850">
    <property type="entry name" value="MFS"/>
    <property type="match status" value="1"/>
</dbReference>
<sequence>MSNDAGIQLTIVRPEEGSVNAGHHGDHNGVERDLNAQSLPPVDRGKHAWLTLVACFFLEATVWGFIHSYGVMQEYYIHHEPFASQSRKGLGAVSTTAFAVMLIGSPLVSIAMQRVPHFRRVGGCAGVAVMVAGLLIASVTDSSMVLLWTEGFLYGLGALVVYFPAMFLIDEWFVERKGLAFGISWAGTGIGGAVTPFLLRWLLDAKGHRVTLRVCAGILATVAVPCVLLMRPRIPITRGPRRAQPVDMSLVKEKTFWLYQCPTIIQSMVAPLPALWLPSFTSSMGMSTTAGPLSVALLSLASCGGYLILGRLVDRYHVSYAILLTTIGSVVGVFGFWGTTSSSEATLYIFSILFGLFGAGYPGHWTGCAIDIKKSLPNVSASLVISLLCAGKGIGSLLAGPVSEELLAMEPWKGAGLGYGSMYGSIIVFTGVCCFVGGIGGLPRLTRGLGSAAAMMLRERVSVPDDKVQSYVSGMLAAYAGSSVLFSIPAGWIADRTSARQTPFLAGLAALLGATLLLAFGQSIAVLILARILQGISGALVWTVGLAMVLDTVGPQNLGKVVGTIFSFISVGELAAPVLGGVLYKKTGYAGVFGLGAGVLGLDFVMRVLLIEKKTAKKYDPKLAGDGATNPRDHGQRDGADSDDDGQQQSPGEAGESDALLPKKEDEEDFTIPDGQNRLVRALPIVYCLLDPRLLVALLLAFVQASLLATFDATIPTEAETLFEFDSLQSGLLFIALDIPYLILGPIAGWACDQYGPKVIAVLGFGYLAPALVLLRLPAEGIVNTQKHNIILYCGMLSLVGTGMAIIGSPSIVEASSVVQKYDKANPKFFGENGPYAQLYGFNSLVFSAGLTIGPILSGTLRDSIGYGNMNAVLAGIAGTTALLSFVYVGGKPKLLRKGRKY</sequence>
<dbReference type="GO" id="GO:0016020">
    <property type="term" value="C:membrane"/>
    <property type="evidence" value="ECO:0007669"/>
    <property type="project" value="UniProtKB-SubCell"/>
</dbReference>
<feature type="transmembrane region" description="Helical" evidence="7">
    <location>
        <begin position="504"/>
        <end position="530"/>
    </location>
</feature>
<feature type="transmembrane region" description="Helical" evidence="7">
    <location>
        <begin position="870"/>
        <end position="891"/>
    </location>
</feature>
<feature type="transmembrane region" description="Helical" evidence="7">
    <location>
        <begin position="321"/>
        <end position="339"/>
    </location>
</feature>
<gene>
    <name evidence="9" type="ORF">AB675_6113</name>
</gene>
<feature type="compositionally biased region" description="Basic and acidic residues" evidence="6">
    <location>
        <begin position="631"/>
        <end position="640"/>
    </location>
</feature>
<feature type="transmembrane region" description="Helical" evidence="7">
    <location>
        <begin position="790"/>
        <end position="815"/>
    </location>
</feature>
<evidence type="ECO:0000256" key="5">
    <source>
        <dbReference type="ARBA" id="ARBA00023136"/>
    </source>
</evidence>
<keyword evidence="3 7" id="KW-0812">Transmembrane</keyword>
<feature type="transmembrane region" description="Helical" evidence="7">
    <location>
        <begin position="256"/>
        <end position="277"/>
    </location>
</feature>
<feature type="transmembrane region" description="Helical" evidence="7">
    <location>
        <begin position="759"/>
        <end position="778"/>
    </location>
</feature>
<name>A0A0N1H9E5_9EURO</name>
<feature type="transmembrane region" description="Helical" evidence="7">
    <location>
        <begin position="121"/>
        <end position="139"/>
    </location>
</feature>
<dbReference type="Proteomes" id="UP000038010">
    <property type="component" value="Unassembled WGS sequence"/>
</dbReference>
<feature type="transmembrane region" description="Helical" evidence="7">
    <location>
        <begin position="379"/>
        <end position="402"/>
    </location>
</feature>
<feature type="region of interest" description="Disordered" evidence="6">
    <location>
        <begin position="17"/>
        <end position="37"/>
    </location>
</feature>
<dbReference type="CDD" id="cd17325">
    <property type="entry name" value="MFS_MdtG_SLC18_like"/>
    <property type="match status" value="1"/>
</dbReference>
<feature type="transmembrane region" description="Helical" evidence="7">
    <location>
        <begin position="345"/>
        <end position="367"/>
    </location>
</feature>
<evidence type="ECO:0000313" key="9">
    <source>
        <dbReference type="EMBL" id="KPI44177.1"/>
    </source>
</evidence>
<dbReference type="InterPro" id="IPR011701">
    <property type="entry name" value="MFS"/>
</dbReference>
<evidence type="ECO:0000256" key="3">
    <source>
        <dbReference type="ARBA" id="ARBA00022692"/>
    </source>
</evidence>
<feature type="transmembrane region" description="Helical" evidence="7">
    <location>
        <begin position="289"/>
        <end position="309"/>
    </location>
</feature>
<dbReference type="PANTHER" id="PTHR23506">
    <property type="entry name" value="GH10249P"/>
    <property type="match status" value="1"/>
</dbReference>
<dbReference type="Pfam" id="PF07690">
    <property type="entry name" value="MFS_1"/>
    <property type="match status" value="2"/>
</dbReference>
<dbReference type="STRING" id="1664694.A0A0N1H9E5"/>
<feature type="transmembrane region" description="Helical" evidence="7">
    <location>
        <begin position="561"/>
        <end position="583"/>
    </location>
</feature>
<comment type="subcellular location">
    <subcellularLocation>
        <location evidence="1">Membrane</location>
        <topology evidence="1">Multi-pass membrane protein</topology>
    </subcellularLocation>
</comment>
<dbReference type="VEuPathDB" id="FungiDB:AB675_6113"/>
<feature type="transmembrane region" description="Helical" evidence="7">
    <location>
        <begin position="589"/>
        <end position="610"/>
    </location>
</feature>
<feature type="region of interest" description="Disordered" evidence="6">
    <location>
        <begin position="622"/>
        <end position="663"/>
    </location>
</feature>
<dbReference type="AlphaFoldDB" id="A0A0N1H9E5"/>
<dbReference type="Gene3D" id="1.20.1720.10">
    <property type="entry name" value="Multidrug resistance protein D"/>
    <property type="match status" value="1"/>
</dbReference>
<comment type="caution">
    <text evidence="9">The sequence shown here is derived from an EMBL/GenBank/DDBJ whole genome shotgun (WGS) entry which is preliminary data.</text>
</comment>
<protein>
    <submittedName>
        <fullName evidence="9">Putative MFS-type transporter</fullName>
    </submittedName>
</protein>